<dbReference type="InterPro" id="IPR002035">
    <property type="entry name" value="VWF_A"/>
</dbReference>
<dbReference type="SMART" id="SM00327">
    <property type="entry name" value="VWA"/>
    <property type="match status" value="1"/>
</dbReference>
<feature type="compositionally biased region" description="Gly residues" evidence="3">
    <location>
        <begin position="335"/>
        <end position="347"/>
    </location>
</feature>
<dbReference type="Proteomes" id="UP000241890">
    <property type="component" value="Unassembled WGS sequence"/>
</dbReference>
<comment type="similarity">
    <text evidence="1">Belongs to the proteasome subunit S5A family.</text>
</comment>
<dbReference type="PROSITE" id="PS50330">
    <property type="entry name" value="UIM"/>
    <property type="match status" value="1"/>
</dbReference>
<accession>A0A2R5G3W1</accession>
<evidence type="ECO:0000256" key="1">
    <source>
        <dbReference type="ARBA" id="ARBA00005574"/>
    </source>
</evidence>
<dbReference type="Pfam" id="PF13519">
    <property type="entry name" value="VWA_2"/>
    <property type="match status" value="1"/>
</dbReference>
<evidence type="ECO:0000259" key="4">
    <source>
        <dbReference type="PROSITE" id="PS50234"/>
    </source>
</evidence>
<feature type="domain" description="VWFA" evidence="4">
    <location>
        <begin position="1"/>
        <end position="181"/>
    </location>
</feature>
<dbReference type="GO" id="GO:0043161">
    <property type="term" value="P:proteasome-mediated ubiquitin-dependent protein catabolic process"/>
    <property type="evidence" value="ECO:0007669"/>
    <property type="project" value="TreeGrafter"/>
</dbReference>
<sequence length="424" mass="44582">MVCLDNSEWMRNGDYMPTRMEAQHDASNLVCGSKTQQNPESTVGIMTCAGAGVEVLCSPTDDMGRILSATANIRVGGKANFAAGLQIAQLALKHRKNKNGGQRIVMFVGSPVEAEERKLTKIAKQLKKANIAVDIISMGESDMNESKLNTFIETVNKNNNSHMVTIPAGTLPSDVLITSPIVTGDDGSGGGGGGGGGAAAFSEYGGVDPNLDPELAIALRVSMEEARAEAERKAANDSNAGGESKSEEQEAAAAEEPSSSRSSSSRRSRSRRSRSRSRSRRSRSRSRNKEQDAEDQALEAAAAAASAAGIDIDDMDDDALLQQALMMSMADEGGDAGGSTGASGSGGSTKFIDKDFMQSLLSGLPGVDMNDPQIRAAMAGAGDEQDAEGDDDDDNDGEDDDRSSRRSSKKRSSKRRSSSRKGDK</sequence>
<keyword evidence="6" id="KW-1185">Reference proteome</keyword>
<protein>
    <submittedName>
        <fullName evidence="5">26S proteasome non-ATPase regulatory subunit 4-like</fullName>
    </submittedName>
</protein>
<dbReference type="InterPro" id="IPR027040">
    <property type="entry name" value="PSMD4"/>
</dbReference>
<dbReference type="InterPro" id="IPR003903">
    <property type="entry name" value="UIM_dom"/>
</dbReference>
<feature type="region of interest" description="Disordered" evidence="3">
    <location>
        <begin position="229"/>
        <end position="299"/>
    </location>
</feature>
<dbReference type="GO" id="GO:0008540">
    <property type="term" value="C:proteasome regulatory particle, base subcomplex"/>
    <property type="evidence" value="ECO:0007669"/>
    <property type="project" value="TreeGrafter"/>
</dbReference>
<evidence type="ECO:0000256" key="3">
    <source>
        <dbReference type="SAM" id="MobiDB-lite"/>
    </source>
</evidence>
<dbReference type="Gene3D" id="1.10.287.3990">
    <property type="match status" value="1"/>
</dbReference>
<feature type="compositionally biased region" description="Low complexity" evidence="3">
    <location>
        <begin position="251"/>
        <end position="263"/>
    </location>
</feature>
<dbReference type="PANTHER" id="PTHR10223">
    <property type="entry name" value="26S PROTEASOME NON-ATPASE REGULATORY SUBUNIT 4"/>
    <property type="match status" value="1"/>
</dbReference>
<dbReference type="AlphaFoldDB" id="A0A2R5G3W1"/>
<dbReference type="EMBL" id="BEYU01000006">
    <property type="protein sequence ID" value="GBG24458.1"/>
    <property type="molecule type" value="Genomic_DNA"/>
</dbReference>
<organism evidence="5 6">
    <name type="scientific">Hondaea fermentalgiana</name>
    <dbReference type="NCBI Taxonomy" id="2315210"/>
    <lineage>
        <taxon>Eukaryota</taxon>
        <taxon>Sar</taxon>
        <taxon>Stramenopiles</taxon>
        <taxon>Bigyra</taxon>
        <taxon>Labyrinthulomycetes</taxon>
        <taxon>Thraustochytrida</taxon>
        <taxon>Thraustochytriidae</taxon>
        <taxon>Hondaea</taxon>
    </lineage>
</organism>
<dbReference type="SUPFAM" id="SSF53300">
    <property type="entry name" value="vWA-like"/>
    <property type="match status" value="1"/>
</dbReference>
<dbReference type="InParanoid" id="A0A2R5G3W1"/>
<feature type="compositionally biased region" description="Acidic residues" evidence="3">
    <location>
        <begin position="383"/>
        <end position="401"/>
    </location>
</feature>
<gene>
    <name evidence="5" type="ORF">FCC1311_006762</name>
</gene>
<evidence type="ECO:0000256" key="2">
    <source>
        <dbReference type="ARBA" id="ARBA00022942"/>
    </source>
</evidence>
<dbReference type="FunFam" id="3.40.50.410:FF:000005">
    <property type="entry name" value="26S proteasome non-ATPase regulatory subunit 4"/>
    <property type="match status" value="1"/>
</dbReference>
<comment type="caution">
    <text evidence="5">The sequence shown here is derived from an EMBL/GenBank/DDBJ whole genome shotgun (WGS) entry which is preliminary data.</text>
</comment>
<dbReference type="OrthoDB" id="1731724at2759"/>
<reference evidence="5 6" key="1">
    <citation type="submission" date="2017-12" db="EMBL/GenBank/DDBJ databases">
        <title>Sequencing, de novo assembly and annotation of complete genome of a new Thraustochytrid species, strain FCC1311.</title>
        <authorList>
            <person name="Sedici K."/>
            <person name="Godart F."/>
            <person name="Aiese Cigliano R."/>
            <person name="Sanseverino W."/>
            <person name="Barakat M."/>
            <person name="Ortet P."/>
            <person name="Marechal E."/>
            <person name="Cagnac O."/>
            <person name="Amato A."/>
        </authorList>
    </citation>
    <scope>NUCLEOTIDE SEQUENCE [LARGE SCALE GENOMIC DNA]</scope>
</reference>
<evidence type="ECO:0000313" key="5">
    <source>
        <dbReference type="EMBL" id="GBG24458.1"/>
    </source>
</evidence>
<feature type="compositionally biased region" description="Basic residues" evidence="3">
    <location>
        <begin position="264"/>
        <end position="286"/>
    </location>
</feature>
<name>A0A2R5G3W1_9STRA</name>
<feature type="region of interest" description="Disordered" evidence="3">
    <location>
        <begin position="331"/>
        <end position="424"/>
    </location>
</feature>
<keyword evidence="2 5" id="KW-0647">Proteasome</keyword>
<dbReference type="GO" id="GO:0005829">
    <property type="term" value="C:cytosol"/>
    <property type="evidence" value="ECO:0007669"/>
    <property type="project" value="TreeGrafter"/>
</dbReference>
<dbReference type="PANTHER" id="PTHR10223:SF0">
    <property type="entry name" value="26S PROTEASOME NON-ATPASE REGULATORY SUBUNIT 4"/>
    <property type="match status" value="1"/>
</dbReference>
<dbReference type="GO" id="GO:0005634">
    <property type="term" value="C:nucleus"/>
    <property type="evidence" value="ECO:0007669"/>
    <property type="project" value="TreeGrafter"/>
</dbReference>
<feature type="compositionally biased region" description="Basic residues" evidence="3">
    <location>
        <begin position="405"/>
        <end position="424"/>
    </location>
</feature>
<dbReference type="GO" id="GO:0031593">
    <property type="term" value="F:polyubiquitin modification-dependent protein binding"/>
    <property type="evidence" value="ECO:0007669"/>
    <property type="project" value="TreeGrafter"/>
</dbReference>
<dbReference type="InterPro" id="IPR036465">
    <property type="entry name" value="vWFA_dom_sf"/>
</dbReference>
<proteinExistence type="inferred from homology"/>
<dbReference type="Gene3D" id="3.40.50.410">
    <property type="entry name" value="von Willebrand factor, type A domain"/>
    <property type="match status" value="1"/>
</dbReference>
<evidence type="ECO:0000313" key="6">
    <source>
        <dbReference type="Proteomes" id="UP000241890"/>
    </source>
</evidence>
<dbReference type="PROSITE" id="PS50234">
    <property type="entry name" value="VWFA"/>
    <property type="match status" value="1"/>
</dbReference>
<dbReference type="SMART" id="SM00726">
    <property type="entry name" value="UIM"/>
    <property type="match status" value="2"/>
</dbReference>